<accession>A0A8J2BPW5</accession>
<protein>
    <submittedName>
        <fullName evidence="2">Uncharacterized protein</fullName>
    </submittedName>
</protein>
<comment type="caution">
    <text evidence="2">The sequence shown here is derived from an EMBL/GenBank/DDBJ whole genome shotgun (WGS) entry which is preliminary data.</text>
</comment>
<feature type="region of interest" description="Disordered" evidence="1">
    <location>
        <begin position="1"/>
        <end position="52"/>
    </location>
</feature>
<keyword evidence="3" id="KW-1185">Reference proteome</keyword>
<evidence type="ECO:0000256" key="1">
    <source>
        <dbReference type="SAM" id="MobiDB-lite"/>
    </source>
</evidence>
<organism evidence="2 3">
    <name type="scientific">Candidatus Methylacidithermus pantelleriae</name>
    <dbReference type="NCBI Taxonomy" id="2744239"/>
    <lineage>
        <taxon>Bacteria</taxon>
        <taxon>Pseudomonadati</taxon>
        <taxon>Verrucomicrobiota</taxon>
        <taxon>Methylacidiphilae</taxon>
        <taxon>Methylacidiphilales</taxon>
        <taxon>Methylacidiphilaceae</taxon>
        <taxon>Candidatus Methylacidithermus</taxon>
    </lineage>
</organism>
<gene>
    <name evidence="2" type="ORF">MPNT_360009</name>
</gene>
<evidence type="ECO:0000313" key="2">
    <source>
        <dbReference type="EMBL" id="CAF0700393.1"/>
    </source>
</evidence>
<dbReference type="Proteomes" id="UP000663859">
    <property type="component" value="Unassembled WGS sequence"/>
</dbReference>
<dbReference type="AlphaFoldDB" id="A0A8J2BPW5"/>
<sequence>MPCKRKTHQAERNSVRDFRHSKVKRKNNPPPGVAPTYEAPKHQTRTYAYDPD</sequence>
<evidence type="ECO:0000313" key="3">
    <source>
        <dbReference type="Proteomes" id="UP000663859"/>
    </source>
</evidence>
<feature type="compositionally biased region" description="Basic and acidic residues" evidence="1">
    <location>
        <begin position="8"/>
        <end position="20"/>
    </location>
</feature>
<name>A0A8J2BPW5_9BACT</name>
<proteinExistence type="predicted"/>
<reference evidence="2" key="1">
    <citation type="submission" date="2021-02" db="EMBL/GenBank/DDBJ databases">
        <authorList>
            <person name="Cremers G."/>
            <person name="Picone N."/>
        </authorList>
    </citation>
    <scope>NUCLEOTIDE SEQUENCE</scope>
    <source>
        <strain evidence="2">PQ17</strain>
    </source>
</reference>
<dbReference type="EMBL" id="CAJNOB010000030">
    <property type="protein sequence ID" value="CAF0700393.1"/>
    <property type="molecule type" value="Genomic_DNA"/>
</dbReference>